<organism evidence="2 3">
    <name type="scientific">Agromyces humatus</name>
    <dbReference type="NCBI Taxonomy" id="279573"/>
    <lineage>
        <taxon>Bacteria</taxon>
        <taxon>Bacillati</taxon>
        <taxon>Actinomycetota</taxon>
        <taxon>Actinomycetes</taxon>
        <taxon>Micrococcales</taxon>
        <taxon>Microbacteriaceae</taxon>
        <taxon>Agromyces</taxon>
    </lineage>
</organism>
<evidence type="ECO:0000313" key="3">
    <source>
        <dbReference type="Proteomes" id="UP001500506"/>
    </source>
</evidence>
<reference evidence="2 3" key="1">
    <citation type="journal article" date="2019" name="Int. J. Syst. Evol. Microbiol.">
        <title>The Global Catalogue of Microorganisms (GCM) 10K type strain sequencing project: providing services to taxonomists for standard genome sequencing and annotation.</title>
        <authorList>
            <consortium name="The Broad Institute Genomics Platform"/>
            <consortium name="The Broad Institute Genome Sequencing Center for Infectious Disease"/>
            <person name="Wu L."/>
            <person name="Ma J."/>
        </authorList>
    </citation>
    <scope>NUCLEOTIDE SEQUENCE [LARGE SCALE GENOMIC DNA]</scope>
    <source>
        <strain evidence="2 3">JCM 14319</strain>
    </source>
</reference>
<dbReference type="EMBL" id="BAAANH010000003">
    <property type="protein sequence ID" value="GAA1758853.1"/>
    <property type="molecule type" value="Genomic_DNA"/>
</dbReference>
<name>A0ABN2KKQ0_9MICO</name>
<evidence type="ECO:0000313" key="2">
    <source>
        <dbReference type="EMBL" id="GAA1758853.1"/>
    </source>
</evidence>
<feature type="coiled-coil region" evidence="1">
    <location>
        <begin position="4"/>
        <end position="31"/>
    </location>
</feature>
<accession>A0ABN2KKQ0</accession>
<keyword evidence="1" id="KW-0175">Coiled coil</keyword>
<dbReference type="Proteomes" id="UP001500506">
    <property type="component" value="Unassembled WGS sequence"/>
</dbReference>
<keyword evidence="3" id="KW-1185">Reference proteome</keyword>
<proteinExistence type="predicted"/>
<evidence type="ECO:0000256" key="1">
    <source>
        <dbReference type="SAM" id="Coils"/>
    </source>
</evidence>
<sequence>MDANRQLVEKQRHLEMDVARYKAELDQEARREEQEVSARTELDRIREPLLAAALDLGDRIDNIRNRGFLFYLSGADASRQKIARSGTMYRLARYWCIVETIYDNIGMGRFKADDTTRPVAATLRAVGSAFASDLYDDRRLMVWREEQRAIAEKMRAGDASAGPIGYATFAEHYDSTFSTWFAAFERDLDSASSSERLRVVQHELAELARHLDPAGNFQEQWEKLLRGATNSR</sequence>
<protein>
    <submittedName>
        <fullName evidence="2">Uncharacterized protein</fullName>
    </submittedName>
</protein>
<gene>
    <name evidence="2" type="ORF">GCM10009747_17110</name>
</gene>
<comment type="caution">
    <text evidence="2">The sequence shown here is derived from an EMBL/GenBank/DDBJ whole genome shotgun (WGS) entry which is preliminary data.</text>
</comment>